<evidence type="ECO:0000256" key="1">
    <source>
        <dbReference type="SAM" id="MobiDB-lite"/>
    </source>
</evidence>
<evidence type="ECO:0000259" key="2">
    <source>
        <dbReference type="Pfam" id="PF06916"/>
    </source>
</evidence>
<dbReference type="Proteomes" id="UP000803884">
    <property type="component" value="Unassembled WGS sequence"/>
</dbReference>
<dbReference type="AlphaFoldDB" id="A0AB34KL84"/>
<dbReference type="EMBL" id="JAAQHG020000025">
    <property type="protein sequence ID" value="KAL1584586.1"/>
    <property type="molecule type" value="Genomic_DNA"/>
</dbReference>
<evidence type="ECO:0000313" key="3">
    <source>
        <dbReference type="EMBL" id="KAL1584586.1"/>
    </source>
</evidence>
<proteinExistence type="predicted"/>
<comment type="caution">
    <text evidence="3">The sequence shown here is derived from an EMBL/GenBank/DDBJ whole genome shotgun (WGS) entry which is preliminary data.</text>
</comment>
<feature type="region of interest" description="Disordered" evidence="1">
    <location>
        <begin position="79"/>
        <end position="98"/>
    </location>
</feature>
<dbReference type="RefSeq" id="XP_069227692.1">
    <property type="nucleotide sequence ID" value="XM_069375678.1"/>
</dbReference>
<feature type="domain" description="DUF1279" evidence="2">
    <location>
        <begin position="103"/>
        <end position="229"/>
    </location>
</feature>
<dbReference type="Pfam" id="PF06916">
    <property type="entry name" value="FAM210A-B_dom"/>
    <property type="match status" value="1"/>
</dbReference>
<evidence type="ECO:0000313" key="4">
    <source>
        <dbReference type="Proteomes" id="UP000803884"/>
    </source>
</evidence>
<protein>
    <recommendedName>
        <fullName evidence="2">DUF1279 domain-containing protein</fullName>
    </recommendedName>
</protein>
<accession>A0AB34KL84</accession>
<organism evidence="3 4">
    <name type="scientific">Cladosporium halotolerans</name>
    <dbReference type="NCBI Taxonomy" id="1052096"/>
    <lineage>
        <taxon>Eukaryota</taxon>
        <taxon>Fungi</taxon>
        <taxon>Dikarya</taxon>
        <taxon>Ascomycota</taxon>
        <taxon>Pezizomycotina</taxon>
        <taxon>Dothideomycetes</taxon>
        <taxon>Dothideomycetidae</taxon>
        <taxon>Cladosporiales</taxon>
        <taxon>Cladosporiaceae</taxon>
        <taxon>Cladosporium</taxon>
    </lineage>
</organism>
<dbReference type="InterPro" id="IPR045866">
    <property type="entry name" value="FAM210A/B-like"/>
</dbReference>
<dbReference type="GO" id="GO:0005739">
    <property type="term" value="C:mitochondrion"/>
    <property type="evidence" value="ECO:0007669"/>
    <property type="project" value="TreeGrafter"/>
</dbReference>
<dbReference type="InterPro" id="IPR009688">
    <property type="entry name" value="FAM210A/B-like_dom"/>
</dbReference>
<name>A0AB34KL84_9PEZI</name>
<dbReference type="PANTHER" id="PTHR21377:SF0">
    <property type="entry name" value="PROTEIN FAM210B, MITOCHONDRIAL"/>
    <property type="match status" value="1"/>
</dbReference>
<reference evidence="3 4" key="1">
    <citation type="journal article" date="2020" name="Microbiol. Resour. Announc.">
        <title>Draft Genome Sequence of a Cladosporium Species Isolated from the Mesophotic Ascidian Didemnum maculosum.</title>
        <authorList>
            <person name="Gioti A."/>
            <person name="Siaperas R."/>
            <person name="Nikolaivits E."/>
            <person name="Le Goff G."/>
            <person name="Ouazzani J."/>
            <person name="Kotoulas G."/>
            <person name="Topakas E."/>
        </authorList>
    </citation>
    <scope>NUCLEOTIDE SEQUENCE [LARGE SCALE GENOMIC DNA]</scope>
    <source>
        <strain evidence="3 4">TM138-S3</strain>
    </source>
</reference>
<sequence>MFVSSRMAQLLRQKPMQESILQAVARRTFIKPTPLRQRPSNLSRTHFTARNTRSQSLRSWQAAYRDLLLRPFRNIRFNSSKQSPRLNPTPHLGSPEPTGVKARLKKLSKEYGWVALGVYLGLSALDFPFCFLAVRLAGPERIGQIEHTILTSVKSITEPVWKMLEPIVGDFRKEKKAVEEAGEAVEDAGEHAERRPAPASIWTELALAYGIHKTIVIFLRVPLAVALTPKVAKTLRSWGYQVGRKKGS</sequence>
<dbReference type="GeneID" id="96008516"/>
<gene>
    <name evidence="3" type="ORF">WHR41_07073</name>
</gene>
<dbReference type="PANTHER" id="PTHR21377">
    <property type="entry name" value="PROTEIN FAM210B, MITOCHONDRIAL"/>
    <property type="match status" value="1"/>
</dbReference>
<keyword evidence="4" id="KW-1185">Reference proteome</keyword>